<dbReference type="InterPro" id="IPR029045">
    <property type="entry name" value="ClpP/crotonase-like_dom_sf"/>
</dbReference>
<dbReference type="SUPFAM" id="SSF52096">
    <property type="entry name" value="ClpP/crotonase"/>
    <property type="match status" value="1"/>
</dbReference>
<dbReference type="Gene3D" id="3.90.226.10">
    <property type="entry name" value="2-enoyl-CoA Hydratase, Chain A, domain 1"/>
    <property type="match status" value="1"/>
</dbReference>
<dbReference type="Gene3D" id="2.40.50.140">
    <property type="entry name" value="Nucleic acid-binding proteins"/>
    <property type="match status" value="1"/>
</dbReference>
<feature type="domain" description="NfeD-like C-terminal" evidence="6">
    <location>
        <begin position="376"/>
        <end position="428"/>
    </location>
</feature>
<accession>A0A832VXG9</accession>
<evidence type="ECO:0000256" key="1">
    <source>
        <dbReference type="ARBA" id="ARBA00004141"/>
    </source>
</evidence>
<evidence type="ECO:0000259" key="7">
    <source>
        <dbReference type="Pfam" id="PF24961"/>
    </source>
</evidence>
<dbReference type="CDD" id="cd07020">
    <property type="entry name" value="Clp_protease_NfeD_1"/>
    <property type="match status" value="1"/>
</dbReference>
<protein>
    <submittedName>
        <fullName evidence="9">Nodulation protein NfeD</fullName>
    </submittedName>
</protein>
<dbReference type="GO" id="GO:0016020">
    <property type="term" value="C:membrane"/>
    <property type="evidence" value="ECO:0007669"/>
    <property type="project" value="UniProtKB-SubCell"/>
</dbReference>
<feature type="transmembrane region" description="Helical" evidence="5">
    <location>
        <begin position="337"/>
        <end position="358"/>
    </location>
</feature>
<proteinExistence type="predicted"/>
<evidence type="ECO:0000256" key="5">
    <source>
        <dbReference type="SAM" id="Phobius"/>
    </source>
</evidence>
<feature type="transmembrane region" description="Helical" evidence="5">
    <location>
        <begin position="265"/>
        <end position="295"/>
    </location>
</feature>
<feature type="domain" description="NfeD1b N-terminal" evidence="8">
    <location>
        <begin position="31"/>
        <end position="200"/>
    </location>
</feature>
<keyword evidence="4 5" id="KW-0472">Membrane</keyword>
<evidence type="ECO:0000313" key="10">
    <source>
        <dbReference type="Proteomes" id="UP000600363"/>
    </source>
</evidence>
<dbReference type="PANTHER" id="PTHR33507:SF4">
    <property type="entry name" value="NODULATION COMPETITIVENESS PROTEIN NFED"/>
    <property type="match status" value="1"/>
</dbReference>
<feature type="transmembrane region" description="Helical" evidence="5">
    <location>
        <begin position="301"/>
        <end position="325"/>
    </location>
</feature>
<dbReference type="InterPro" id="IPR056739">
    <property type="entry name" value="NfeD_membrane"/>
</dbReference>
<evidence type="ECO:0000256" key="3">
    <source>
        <dbReference type="ARBA" id="ARBA00022989"/>
    </source>
</evidence>
<evidence type="ECO:0000256" key="4">
    <source>
        <dbReference type="ARBA" id="ARBA00023136"/>
    </source>
</evidence>
<comment type="caution">
    <text evidence="9">The sequence shown here is derived from an EMBL/GenBank/DDBJ whole genome shotgun (WGS) entry which is preliminary data.</text>
</comment>
<name>A0A832VXG9_9EURY</name>
<gene>
    <name evidence="9" type="ORF">HA299_04385</name>
</gene>
<dbReference type="InterPro" id="IPR012340">
    <property type="entry name" value="NA-bd_OB-fold"/>
</dbReference>
<evidence type="ECO:0000313" key="9">
    <source>
        <dbReference type="EMBL" id="HIH69842.1"/>
    </source>
</evidence>
<dbReference type="InterPro" id="IPR052165">
    <property type="entry name" value="Membrane_assoc_protease"/>
</dbReference>
<evidence type="ECO:0000259" key="6">
    <source>
        <dbReference type="Pfam" id="PF01957"/>
    </source>
</evidence>
<dbReference type="PANTHER" id="PTHR33507">
    <property type="entry name" value="INNER MEMBRANE PROTEIN YBBJ"/>
    <property type="match status" value="1"/>
</dbReference>
<sequence length="442" mass="46496">MRALAVLLTWSIILLVLASPTVAVEGTALLVEIDGAITSSTDDYISEAVATAEEGGYDVIVITLNTPGGRLDETFSIIESIENTNIPVIGFVYPHGATAWSAGTLILISTDIAAMAPSTVIGSMQPVEISGEGAQPVNDSKVIKALVSYAKVRAKKHARNETAVEQFIVSNLNMDAREAVEYGVVEYVVEDVPSLLREVDGSEVKGQTLHTAGARVVSFEPSLRTSLLAILSDPLLYSILLLIGIYSLIFGLTNPGAGAEIGGMICIALGLIGMGFDVSIAAVFLLILGVALILFELSTPGHGIFAVAGLICTTVGLVLLVPMGYPDQLISPEFTRTLLLSILLPALAVGGLFVFAAYKVAQVQRKKPLMNMGPSGERARVVTSIPPGGSGFVSLHGEYWKATSTVGAAKGDEVVVVERRGAILVVEPSKEEKNEEDTYGKS</sequence>
<dbReference type="AlphaFoldDB" id="A0A832VXG9"/>
<dbReference type="SUPFAM" id="SSF141322">
    <property type="entry name" value="NfeD domain-like"/>
    <property type="match status" value="1"/>
</dbReference>
<dbReference type="InterPro" id="IPR002810">
    <property type="entry name" value="NfeD-like_C"/>
</dbReference>
<dbReference type="Pfam" id="PF25145">
    <property type="entry name" value="NfeD1b_N"/>
    <property type="match status" value="1"/>
</dbReference>
<dbReference type="Pfam" id="PF01957">
    <property type="entry name" value="NfeD"/>
    <property type="match status" value="1"/>
</dbReference>
<keyword evidence="3 5" id="KW-1133">Transmembrane helix</keyword>
<comment type="subcellular location">
    <subcellularLocation>
        <location evidence="1">Membrane</location>
        <topology evidence="1">Multi-pass membrane protein</topology>
    </subcellularLocation>
</comment>
<evidence type="ECO:0000259" key="8">
    <source>
        <dbReference type="Pfam" id="PF25145"/>
    </source>
</evidence>
<dbReference type="Proteomes" id="UP000600363">
    <property type="component" value="Unassembled WGS sequence"/>
</dbReference>
<dbReference type="RefSeq" id="WP_042685199.1">
    <property type="nucleotide sequence ID" value="NZ_DUIH01000013.1"/>
</dbReference>
<dbReference type="InterPro" id="IPR056738">
    <property type="entry name" value="NfeD1b_N"/>
</dbReference>
<evidence type="ECO:0000256" key="2">
    <source>
        <dbReference type="ARBA" id="ARBA00022692"/>
    </source>
</evidence>
<reference evidence="9" key="1">
    <citation type="journal article" date="2020" name="bioRxiv">
        <title>A rank-normalized archaeal taxonomy based on genome phylogeny resolves widespread incomplete and uneven classifications.</title>
        <authorList>
            <person name="Rinke C."/>
            <person name="Chuvochina M."/>
            <person name="Mussig A.J."/>
            <person name="Chaumeil P.-A."/>
            <person name="Waite D.W."/>
            <person name="Whitman W.B."/>
            <person name="Parks D.H."/>
            <person name="Hugenholtz P."/>
        </authorList>
    </citation>
    <scope>NUCLEOTIDE SEQUENCE</scope>
    <source>
        <strain evidence="9">UBA12518</strain>
    </source>
</reference>
<dbReference type="Pfam" id="PF24961">
    <property type="entry name" value="NfeD_membrane"/>
    <property type="match status" value="1"/>
</dbReference>
<dbReference type="EMBL" id="DUIH01000013">
    <property type="protein sequence ID" value="HIH69842.1"/>
    <property type="molecule type" value="Genomic_DNA"/>
</dbReference>
<feature type="domain" description="NfeD integral membrane" evidence="7">
    <location>
        <begin position="238"/>
        <end position="357"/>
    </location>
</feature>
<keyword evidence="2 5" id="KW-0812">Transmembrane</keyword>
<organism evidence="9 10">
    <name type="scientific">Methermicoccus shengliensis</name>
    <dbReference type="NCBI Taxonomy" id="660064"/>
    <lineage>
        <taxon>Archaea</taxon>
        <taxon>Methanobacteriati</taxon>
        <taxon>Methanobacteriota</taxon>
        <taxon>Stenosarchaea group</taxon>
        <taxon>Methanomicrobia</taxon>
        <taxon>Methanosarcinales</taxon>
        <taxon>Methermicoccaceae</taxon>
        <taxon>Methermicoccus</taxon>
    </lineage>
</organism>
<feature type="transmembrane region" description="Helical" evidence="5">
    <location>
        <begin position="235"/>
        <end position="253"/>
    </location>
</feature>